<dbReference type="PROSITE" id="PS50280">
    <property type="entry name" value="SET"/>
    <property type="match status" value="1"/>
</dbReference>
<feature type="region of interest" description="Disordered" evidence="1">
    <location>
        <begin position="1"/>
        <end position="34"/>
    </location>
</feature>
<organism evidence="3 4">
    <name type="scientific">Zopfia rhizophila CBS 207.26</name>
    <dbReference type="NCBI Taxonomy" id="1314779"/>
    <lineage>
        <taxon>Eukaryota</taxon>
        <taxon>Fungi</taxon>
        <taxon>Dikarya</taxon>
        <taxon>Ascomycota</taxon>
        <taxon>Pezizomycotina</taxon>
        <taxon>Dothideomycetes</taxon>
        <taxon>Dothideomycetes incertae sedis</taxon>
        <taxon>Zopfiaceae</taxon>
        <taxon>Zopfia</taxon>
    </lineage>
</organism>
<dbReference type="AlphaFoldDB" id="A0A6A6DZS5"/>
<dbReference type="Proteomes" id="UP000800200">
    <property type="component" value="Unassembled WGS sequence"/>
</dbReference>
<accession>A0A6A6DZS5</accession>
<keyword evidence="4" id="KW-1185">Reference proteome</keyword>
<sequence length="298" mass="33457">MKRGLDGTEPKEDELSEGREKDRGADQAPENDQLYAIKPIHEKGQGWVATSKISKGTCILAETPVFKVPRFAPPQNNFMLPSITSMSIIIKELKNLEKDQQRAFFAQHNAHGSRHSPFLGIAKTNVLPLGPKAPEGGLFLEASRINHACNPNSQNTWNDNLDKLTIHSIKDIEESEEITISYLDGSESYKVRQQSLKTSFGFDCTCELCSLPPTLRRESDRRLDEITRLDELIGDGVRIILTPLACVRDAYTLLQLLKEERIDDARIARLYSCLQNRLPLVARREIFPAPLLAVALPN</sequence>
<gene>
    <name evidence="3" type="ORF">K469DRAFT_668715</name>
</gene>
<dbReference type="InterPro" id="IPR053185">
    <property type="entry name" value="SET_domain_protein"/>
</dbReference>
<dbReference type="PANTHER" id="PTHR47332:SF2">
    <property type="entry name" value="SET-6"/>
    <property type="match status" value="1"/>
</dbReference>
<reference evidence="3" key="1">
    <citation type="journal article" date="2020" name="Stud. Mycol.">
        <title>101 Dothideomycetes genomes: a test case for predicting lifestyles and emergence of pathogens.</title>
        <authorList>
            <person name="Haridas S."/>
            <person name="Albert R."/>
            <person name="Binder M."/>
            <person name="Bloem J."/>
            <person name="Labutti K."/>
            <person name="Salamov A."/>
            <person name="Andreopoulos B."/>
            <person name="Baker S."/>
            <person name="Barry K."/>
            <person name="Bills G."/>
            <person name="Bluhm B."/>
            <person name="Cannon C."/>
            <person name="Castanera R."/>
            <person name="Culley D."/>
            <person name="Daum C."/>
            <person name="Ezra D."/>
            <person name="Gonzalez J."/>
            <person name="Henrissat B."/>
            <person name="Kuo A."/>
            <person name="Liang C."/>
            <person name="Lipzen A."/>
            <person name="Lutzoni F."/>
            <person name="Magnuson J."/>
            <person name="Mondo S."/>
            <person name="Nolan M."/>
            <person name="Ohm R."/>
            <person name="Pangilinan J."/>
            <person name="Park H.-J."/>
            <person name="Ramirez L."/>
            <person name="Alfaro M."/>
            <person name="Sun H."/>
            <person name="Tritt A."/>
            <person name="Yoshinaga Y."/>
            <person name="Zwiers L.-H."/>
            <person name="Turgeon B."/>
            <person name="Goodwin S."/>
            <person name="Spatafora J."/>
            <person name="Crous P."/>
            <person name="Grigoriev I."/>
        </authorList>
    </citation>
    <scope>NUCLEOTIDE SEQUENCE</scope>
    <source>
        <strain evidence="3">CBS 207.26</strain>
    </source>
</reference>
<evidence type="ECO:0000259" key="2">
    <source>
        <dbReference type="PROSITE" id="PS50280"/>
    </source>
</evidence>
<dbReference type="Pfam" id="PF00856">
    <property type="entry name" value="SET"/>
    <property type="match status" value="1"/>
</dbReference>
<dbReference type="InterPro" id="IPR001214">
    <property type="entry name" value="SET_dom"/>
</dbReference>
<dbReference type="SMART" id="SM00317">
    <property type="entry name" value="SET"/>
    <property type="match status" value="1"/>
</dbReference>
<evidence type="ECO:0000256" key="1">
    <source>
        <dbReference type="SAM" id="MobiDB-lite"/>
    </source>
</evidence>
<feature type="compositionally biased region" description="Basic and acidic residues" evidence="1">
    <location>
        <begin position="1"/>
        <end position="10"/>
    </location>
</feature>
<dbReference type="Gene3D" id="2.170.270.10">
    <property type="entry name" value="SET domain"/>
    <property type="match status" value="1"/>
</dbReference>
<feature type="domain" description="SET" evidence="2">
    <location>
        <begin position="30"/>
        <end position="183"/>
    </location>
</feature>
<name>A0A6A6DZS5_9PEZI</name>
<proteinExistence type="predicted"/>
<feature type="compositionally biased region" description="Basic and acidic residues" evidence="1">
    <location>
        <begin position="16"/>
        <end position="25"/>
    </location>
</feature>
<evidence type="ECO:0000313" key="4">
    <source>
        <dbReference type="Proteomes" id="UP000800200"/>
    </source>
</evidence>
<dbReference type="InterPro" id="IPR046341">
    <property type="entry name" value="SET_dom_sf"/>
</dbReference>
<protein>
    <recommendedName>
        <fullName evidence="2">SET domain-containing protein</fullName>
    </recommendedName>
</protein>
<evidence type="ECO:0000313" key="3">
    <source>
        <dbReference type="EMBL" id="KAF2183156.1"/>
    </source>
</evidence>
<dbReference type="OrthoDB" id="265717at2759"/>
<dbReference type="SUPFAM" id="SSF82199">
    <property type="entry name" value="SET domain"/>
    <property type="match status" value="1"/>
</dbReference>
<dbReference type="PANTHER" id="PTHR47332">
    <property type="entry name" value="SET DOMAIN-CONTAINING PROTEIN 5"/>
    <property type="match status" value="1"/>
</dbReference>
<dbReference type="EMBL" id="ML994644">
    <property type="protein sequence ID" value="KAF2183156.1"/>
    <property type="molecule type" value="Genomic_DNA"/>
</dbReference>
<dbReference type="CDD" id="cd20071">
    <property type="entry name" value="SET_SMYD"/>
    <property type="match status" value="1"/>
</dbReference>